<gene>
    <name evidence="2" type="ORF">ACH5RR_025431</name>
</gene>
<feature type="region of interest" description="Disordered" evidence="1">
    <location>
        <begin position="105"/>
        <end position="128"/>
    </location>
</feature>
<accession>A0ABD2YZL6</accession>
<keyword evidence="3" id="KW-1185">Reference proteome</keyword>
<dbReference type="EMBL" id="JBJUIK010000011">
    <property type="protein sequence ID" value="KAL3512714.1"/>
    <property type="molecule type" value="Genomic_DNA"/>
</dbReference>
<organism evidence="2 3">
    <name type="scientific">Cinchona calisaya</name>
    <dbReference type="NCBI Taxonomy" id="153742"/>
    <lineage>
        <taxon>Eukaryota</taxon>
        <taxon>Viridiplantae</taxon>
        <taxon>Streptophyta</taxon>
        <taxon>Embryophyta</taxon>
        <taxon>Tracheophyta</taxon>
        <taxon>Spermatophyta</taxon>
        <taxon>Magnoliopsida</taxon>
        <taxon>eudicotyledons</taxon>
        <taxon>Gunneridae</taxon>
        <taxon>Pentapetalae</taxon>
        <taxon>asterids</taxon>
        <taxon>lamiids</taxon>
        <taxon>Gentianales</taxon>
        <taxon>Rubiaceae</taxon>
        <taxon>Cinchonoideae</taxon>
        <taxon>Cinchoneae</taxon>
        <taxon>Cinchona</taxon>
    </lineage>
</organism>
<evidence type="ECO:0000313" key="3">
    <source>
        <dbReference type="Proteomes" id="UP001630127"/>
    </source>
</evidence>
<evidence type="ECO:0000256" key="1">
    <source>
        <dbReference type="SAM" id="MobiDB-lite"/>
    </source>
</evidence>
<evidence type="ECO:0000313" key="2">
    <source>
        <dbReference type="EMBL" id="KAL3512714.1"/>
    </source>
</evidence>
<comment type="caution">
    <text evidence="2">The sequence shown here is derived from an EMBL/GenBank/DDBJ whole genome shotgun (WGS) entry which is preliminary data.</text>
</comment>
<proteinExistence type="predicted"/>
<name>A0ABD2YZL6_9GENT</name>
<feature type="compositionally biased region" description="Basic and acidic residues" evidence="1">
    <location>
        <begin position="119"/>
        <end position="128"/>
    </location>
</feature>
<dbReference type="AlphaFoldDB" id="A0ABD2YZL6"/>
<reference evidence="2 3" key="1">
    <citation type="submission" date="2024-11" db="EMBL/GenBank/DDBJ databases">
        <title>A near-complete genome assembly of Cinchona calisaya.</title>
        <authorList>
            <person name="Lian D.C."/>
            <person name="Zhao X.W."/>
            <person name="Wei L."/>
        </authorList>
    </citation>
    <scope>NUCLEOTIDE SEQUENCE [LARGE SCALE GENOMIC DNA]</scope>
    <source>
        <tissue evidence="2">Nenye</tissue>
    </source>
</reference>
<dbReference type="Proteomes" id="UP001630127">
    <property type="component" value="Unassembled WGS sequence"/>
</dbReference>
<protein>
    <submittedName>
        <fullName evidence="2">Uncharacterized protein</fullName>
    </submittedName>
</protein>
<sequence>MRSAQYAQQHRCSWAFYNAACSFGEAERKSKKSGMWTNASATVGKDLQELTSFLGSNSLNCQSERHKPVPDPLLSPSLCSTTFSDLKTTNKMYLIITLTQVLIQRGSSDTSDTVPTTWRRSDDQSSEK</sequence>
<feature type="compositionally biased region" description="Polar residues" evidence="1">
    <location>
        <begin position="105"/>
        <end position="118"/>
    </location>
</feature>